<keyword evidence="2" id="KW-1185">Reference proteome</keyword>
<comment type="caution">
    <text evidence="1">The sequence shown here is derived from an EMBL/GenBank/DDBJ whole genome shotgun (WGS) entry which is preliminary data.</text>
</comment>
<evidence type="ECO:0000313" key="1">
    <source>
        <dbReference type="EMBL" id="KAJ7760080.1"/>
    </source>
</evidence>
<dbReference type="AlphaFoldDB" id="A0AAD7JC50"/>
<proteinExistence type="predicted"/>
<dbReference type="Proteomes" id="UP001215280">
    <property type="component" value="Unassembled WGS sequence"/>
</dbReference>
<reference evidence="1" key="1">
    <citation type="submission" date="2023-03" db="EMBL/GenBank/DDBJ databases">
        <title>Massive genome expansion in bonnet fungi (Mycena s.s.) driven by repeated elements and novel gene families across ecological guilds.</title>
        <authorList>
            <consortium name="Lawrence Berkeley National Laboratory"/>
            <person name="Harder C.B."/>
            <person name="Miyauchi S."/>
            <person name="Viragh M."/>
            <person name="Kuo A."/>
            <person name="Thoen E."/>
            <person name="Andreopoulos B."/>
            <person name="Lu D."/>
            <person name="Skrede I."/>
            <person name="Drula E."/>
            <person name="Henrissat B."/>
            <person name="Morin E."/>
            <person name="Kohler A."/>
            <person name="Barry K."/>
            <person name="LaButti K."/>
            <person name="Morin E."/>
            <person name="Salamov A."/>
            <person name="Lipzen A."/>
            <person name="Mereny Z."/>
            <person name="Hegedus B."/>
            <person name="Baldrian P."/>
            <person name="Stursova M."/>
            <person name="Weitz H."/>
            <person name="Taylor A."/>
            <person name="Grigoriev I.V."/>
            <person name="Nagy L.G."/>
            <person name="Martin F."/>
            <person name="Kauserud H."/>
        </authorList>
    </citation>
    <scope>NUCLEOTIDE SEQUENCE</scope>
    <source>
        <strain evidence="1">CBHHK188m</strain>
    </source>
</reference>
<gene>
    <name evidence="1" type="ORF">DFH07DRAFT_816814</name>
</gene>
<protein>
    <submittedName>
        <fullName evidence="1">Uncharacterized protein</fullName>
    </submittedName>
</protein>
<evidence type="ECO:0000313" key="2">
    <source>
        <dbReference type="Proteomes" id="UP001215280"/>
    </source>
</evidence>
<dbReference type="EMBL" id="JARJLG010000050">
    <property type="protein sequence ID" value="KAJ7760080.1"/>
    <property type="molecule type" value="Genomic_DNA"/>
</dbReference>
<organism evidence="1 2">
    <name type="scientific">Mycena maculata</name>
    <dbReference type="NCBI Taxonomy" id="230809"/>
    <lineage>
        <taxon>Eukaryota</taxon>
        <taxon>Fungi</taxon>
        <taxon>Dikarya</taxon>
        <taxon>Basidiomycota</taxon>
        <taxon>Agaricomycotina</taxon>
        <taxon>Agaricomycetes</taxon>
        <taxon>Agaricomycetidae</taxon>
        <taxon>Agaricales</taxon>
        <taxon>Marasmiineae</taxon>
        <taxon>Mycenaceae</taxon>
        <taxon>Mycena</taxon>
    </lineage>
</organism>
<sequence length="280" mass="32179">MGQYGETGVKVTRTFRFLIHFLIDFRYHQDRQHDGLDQTFKKLTLDMRSLQNDIETHVCPDSNNPLLDSMQRYSSSLCDIWDLWNLLPVSPGDLGIMIPGDDPRCPRFRKIANLAENIQEFLADDGQTLPVTTSYPEYAEQQYVPSDASWSSEIVDASTIRHRLRFEDAPIGTQKFVFSRARKISLLGDSSWDYHGAWSYLRHIQDTGELLALAAEHDTPPEDLMLSECPVTAYVSSPDFRSSIFHFSEQRVHLSYIQNCRKQGVSSWTGWRQGRISVLL</sequence>
<name>A0AAD7JC50_9AGAR</name>
<accession>A0AAD7JC50</accession>